<proteinExistence type="predicted"/>
<dbReference type="AlphaFoldDB" id="A0A4Q4NJG5"/>
<evidence type="ECO:0000313" key="2">
    <source>
        <dbReference type="Proteomes" id="UP000291422"/>
    </source>
</evidence>
<sequence>MLAPIKKGLEPIFDATINKLQNGIDQVEREISSAMKLLELNLRAQCPEPITVELDTSIRRITHKPIALRDMENVFTNGITAFMQEQNDRCCTDIFERSYFRNDMSKVYDKSYRTRPTPGQTVKLAQMEMFEQLLCDANTNPFNAVYTRLGEAIVSEKQRVKDLLEEHVGALFRSIEEEFERSREVRVALTNEEAQIMDDLLNSTVTAAKVRGILEEKLKECGVDVEAIKAELTERQSL</sequence>
<dbReference type="Proteomes" id="UP000291422">
    <property type="component" value="Unassembled WGS sequence"/>
</dbReference>
<dbReference type="EMBL" id="PDXD01000011">
    <property type="protein sequence ID" value="RYN76433.1"/>
    <property type="molecule type" value="Genomic_DNA"/>
</dbReference>
<comment type="caution">
    <text evidence="1">The sequence shown here is derived from an EMBL/GenBank/DDBJ whole genome shotgun (WGS) entry which is preliminary data.</text>
</comment>
<organism evidence="1 2">
    <name type="scientific">Alternaria alternata</name>
    <name type="common">Alternaria rot fungus</name>
    <name type="synonym">Torula alternata</name>
    <dbReference type="NCBI Taxonomy" id="5599"/>
    <lineage>
        <taxon>Eukaryota</taxon>
        <taxon>Fungi</taxon>
        <taxon>Dikarya</taxon>
        <taxon>Ascomycota</taxon>
        <taxon>Pezizomycotina</taxon>
        <taxon>Dothideomycetes</taxon>
        <taxon>Pleosporomycetidae</taxon>
        <taxon>Pleosporales</taxon>
        <taxon>Pleosporineae</taxon>
        <taxon>Pleosporaceae</taxon>
        <taxon>Alternaria</taxon>
        <taxon>Alternaria sect. Alternaria</taxon>
        <taxon>Alternaria alternata complex</taxon>
    </lineage>
</organism>
<protein>
    <submittedName>
        <fullName evidence="1">Uncharacterized protein</fullName>
    </submittedName>
</protein>
<reference evidence="2" key="1">
    <citation type="journal article" date="2019" name="bioRxiv">
        <title>Genomics, evolutionary history and diagnostics of the Alternaria alternata species group including apple and Asian pear pathotypes.</title>
        <authorList>
            <person name="Armitage A.D."/>
            <person name="Cockerton H.M."/>
            <person name="Sreenivasaprasad S."/>
            <person name="Woodhall J.W."/>
            <person name="Lane C.R."/>
            <person name="Harrison R.J."/>
            <person name="Clarkson J.P."/>
        </authorList>
    </citation>
    <scope>NUCLEOTIDE SEQUENCE [LARGE SCALE GENOMIC DNA]</scope>
    <source>
        <strain evidence="2">FERA 1177</strain>
    </source>
</reference>
<gene>
    <name evidence="1" type="ORF">AA0117_g5652</name>
</gene>
<accession>A0A4Q4NJG5</accession>
<name>A0A4Q4NJG5_ALTAL</name>
<evidence type="ECO:0000313" key="1">
    <source>
        <dbReference type="EMBL" id="RYN76433.1"/>
    </source>
</evidence>